<comment type="caution">
    <text evidence="1">The sequence shown here is derived from an EMBL/GenBank/DDBJ whole genome shotgun (WGS) entry which is preliminary data.</text>
</comment>
<protein>
    <submittedName>
        <fullName evidence="1">Uncharacterized protein</fullName>
    </submittedName>
</protein>
<dbReference type="EMBL" id="JAAIKC010000007">
    <property type="protein sequence ID" value="NEW07999.1"/>
    <property type="molecule type" value="Genomic_DNA"/>
</dbReference>
<dbReference type="RefSeq" id="WP_163950003.1">
    <property type="nucleotide sequence ID" value="NZ_JAAIKC010000007.1"/>
</dbReference>
<sequence length="442" mass="49189">MKRLVARVVVLSLIGCWFVIGGVFASSSLALIAPAPSAKTITLFEDTSFYDVYRKEVGLLSPQEVTILNTKLLRVGHGEGYLRSFYQISTWMGLMWISPDNAEFDHAEPLITNIDLGSIQAIYDDPGLTQPTGGALAPQIVTTKSKWGSRYLIKTKSGDKWIQPGYLSLIGVKEVDEEVQLPYETVIVRNPTTFQTFASITPQLVNVKEVWRNWHRIDSWIGPVWFKLHELDAVDRNDDVEVGFTYWNFDPSSGSTHMKAEVQLGRKWHDRNEPAQVGFQVLFYSALGERLGVSNSVTTEVATGAGRQVIDLTVNDNISDFEYATVQVGRLFGSIVNDVQPSEPMLITDAAVPELRLGGIQVRRDGIYSVISGQFQLDEATDRTSIKGQLSFIDRTGNIMGTAPFQIQPDTNLVGKDRIYSFESVAPANVLEYSSIKLKINK</sequence>
<reference evidence="1" key="1">
    <citation type="submission" date="2020-02" db="EMBL/GenBank/DDBJ databases">
        <authorList>
            <person name="Shen X.-R."/>
            <person name="Zhang Y.-X."/>
        </authorList>
    </citation>
    <scope>NUCLEOTIDE SEQUENCE</scope>
    <source>
        <strain evidence="1">SYP-B3998</strain>
    </source>
</reference>
<evidence type="ECO:0000313" key="1">
    <source>
        <dbReference type="EMBL" id="NEW07999.1"/>
    </source>
</evidence>
<proteinExistence type="predicted"/>
<dbReference type="AlphaFoldDB" id="A0A6G4A2F3"/>
<name>A0A6G4A2F3_9BACL</name>
<gene>
    <name evidence="1" type="ORF">GK047_18530</name>
</gene>
<organism evidence="1">
    <name type="scientific">Paenibacillus sp. SYP-B3998</name>
    <dbReference type="NCBI Taxonomy" id="2678564"/>
    <lineage>
        <taxon>Bacteria</taxon>
        <taxon>Bacillati</taxon>
        <taxon>Bacillota</taxon>
        <taxon>Bacilli</taxon>
        <taxon>Bacillales</taxon>
        <taxon>Paenibacillaceae</taxon>
        <taxon>Paenibacillus</taxon>
    </lineage>
</organism>
<accession>A0A6G4A2F3</accession>